<accession>A0AAD7JAE2</accession>
<dbReference type="PANTHER" id="PTHR10322:SF35">
    <property type="entry name" value="DNA-DIRECTED DNA POLYMERASE"/>
    <property type="match status" value="1"/>
</dbReference>
<evidence type="ECO:0000256" key="1">
    <source>
        <dbReference type="ARBA" id="ARBA00024411"/>
    </source>
</evidence>
<protein>
    <recommendedName>
        <fullName evidence="1">DNA polymerase delta catalytic subunit</fullName>
    </recommendedName>
</protein>
<reference evidence="3" key="1">
    <citation type="submission" date="2023-03" db="EMBL/GenBank/DDBJ databases">
        <title>Massive genome expansion in bonnet fungi (Mycena s.s.) driven by repeated elements and novel gene families across ecological guilds.</title>
        <authorList>
            <consortium name="Lawrence Berkeley National Laboratory"/>
            <person name="Harder C.B."/>
            <person name="Miyauchi S."/>
            <person name="Viragh M."/>
            <person name="Kuo A."/>
            <person name="Thoen E."/>
            <person name="Andreopoulos B."/>
            <person name="Lu D."/>
            <person name="Skrede I."/>
            <person name="Drula E."/>
            <person name="Henrissat B."/>
            <person name="Morin E."/>
            <person name="Kohler A."/>
            <person name="Barry K."/>
            <person name="LaButti K."/>
            <person name="Morin E."/>
            <person name="Salamov A."/>
            <person name="Lipzen A."/>
            <person name="Mereny Z."/>
            <person name="Hegedus B."/>
            <person name="Baldrian P."/>
            <person name="Stursova M."/>
            <person name="Weitz H."/>
            <person name="Taylor A."/>
            <person name="Grigoriev I.V."/>
            <person name="Nagy L.G."/>
            <person name="Martin F."/>
            <person name="Kauserud H."/>
        </authorList>
    </citation>
    <scope>NUCLEOTIDE SEQUENCE</scope>
    <source>
        <strain evidence="3">CBHHK188m</strain>
    </source>
</reference>
<dbReference type="GO" id="GO:0043625">
    <property type="term" value="C:delta DNA polymerase complex"/>
    <property type="evidence" value="ECO:0007669"/>
    <property type="project" value="TreeGrafter"/>
</dbReference>
<dbReference type="GO" id="GO:0008296">
    <property type="term" value="F:3'-5'-DNA exonuclease activity"/>
    <property type="evidence" value="ECO:0007669"/>
    <property type="project" value="TreeGrafter"/>
</dbReference>
<keyword evidence="4" id="KW-1185">Reference proteome</keyword>
<dbReference type="GO" id="GO:0006287">
    <property type="term" value="P:base-excision repair, gap-filling"/>
    <property type="evidence" value="ECO:0007669"/>
    <property type="project" value="TreeGrafter"/>
</dbReference>
<dbReference type="GO" id="GO:0003887">
    <property type="term" value="F:DNA-directed DNA polymerase activity"/>
    <property type="evidence" value="ECO:0007669"/>
    <property type="project" value="TreeGrafter"/>
</dbReference>
<feature type="domain" description="DNA-directed DNA polymerase family B exonuclease" evidence="2">
    <location>
        <begin position="12"/>
        <end position="180"/>
    </location>
</feature>
<dbReference type="PANTHER" id="PTHR10322">
    <property type="entry name" value="DNA POLYMERASE CATALYTIC SUBUNIT"/>
    <property type="match status" value="1"/>
</dbReference>
<organism evidence="3 4">
    <name type="scientific">Mycena maculata</name>
    <dbReference type="NCBI Taxonomy" id="230809"/>
    <lineage>
        <taxon>Eukaryota</taxon>
        <taxon>Fungi</taxon>
        <taxon>Dikarya</taxon>
        <taxon>Basidiomycota</taxon>
        <taxon>Agaricomycotina</taxon>
        <taxon>Agaricomycetes</taxon>
        <taxon>Agaricomycetidae</taxon>
        <taxon>Agaricales</taxon>
        <taxon>Marasmiineae</taxon>
        <taxon>Mycenaceae</taxon>
        <taxon>Mycena</taxon>
    </lineage>
</organism>
<dbReference type="GO" id="GO:0045004">
    <property type="term" value="P:DNA replication proofreading"/>
    <property type="evidence" value="ECO:0007669"/>
    <property type="project" value="TreeGrafter"/>
</dbReference>
<dbReference type="GO" id="GO:0006297">
    <property type="term" value="P:nucleotide-excision repair, DNA gap filling"/>
    <property type="evidence" value="ECO:0007669"/>
    <property type="project" value="TreeGrafter"/>
</dbReference>
<dbReference type="InterPro" id="IPR050240">
    <property type="entry name" value="DNA_pol_type-B"/>
</dbReference>
<dbReference type="SUPFAM" id="SSF53098">
    <property type="entry name" value="Ribonuclease H-like"/>
    <property type="match status" value="1"/>
</dbReference>
<dbReference type="AlphaFoldDB" id="A0AAD7JAE2"/>
<evidence type="ECO:0000259" key="2">
    <source>
        <dbReference type="Pfam" id="PF03104"/>
    </source>
</evidence>
<dbReference type="InterPro" id="IPR006133">
    <property type="entry name" value="DNA-dir_DNA_pol_B_exonuc"/>
</dbReference>
<evidence type="ECO:0000313" key="3">
    <source>
        <dbReference type="EMBL" id="KAJ7758088.1"/>
    </source>
</evidence>
<comment type="caution">
    <text evidence="3">The sequence shown here is derived from an EMBL/GenBank/DDBJ whole genome shotgun (WGS) entry which is preliminary data.</text>
</comment>
<dbReference type="GO" id="GO:0003676">
    <property type="term" value="F:nucleic acid binding"/>
    <property type="evidence" value="ECO:0007669"/>
    <property type="project" value="InterPro"/>
</dbReference>
<dbReference type="Gene3D" id="3.30.420.10">
    <property type="entry name" value="Ribonuclease H-like superfamily/Ribonuclease H"/>
    <property type="match status" value="1"/>
</dbReference>
<dbReference type="InterPro" id="IPR012337">
    <property type="entry name" value="RNaseH-like_sf"/>
</dbReference>
<dbReference type="InterPro" id="IPR036397">
    <property type="entry name" value="RNaseH_sf"/>
</dbReference>
<dbReference type="EMBL" id="JARJLG010000056">
    <property type="protein sequence ID" value="KAJ7758088.1"/>
    <property type="molecule type" value="Genomic_DNA"/>
</dbReference>
<sequence length="279" mass="31900">MIFHAPEGDWTKSAPLRILSFDLETAIAPPSTFSGDRLPRYSHEAVFQIGNTLLDKVPGEFDSYAQFMFTLNTCSDIDGVEVKSYDTESELLLAWRDFVIESDPDVIIGHNISRFDWPHLLLRSEFALALPEFSCIGRLQGVHATARPLPLNQRKFNDGPILMGRLQLDTNQYMAESQALRRNFTIGGRPRCDLNTLAAEFLDDKKGDVHFLEIEHLQHGGADTRRKLAVYCLKDTELPLKLLNCRLQCLDEAIRAARANTRYMYRPFHEFLRNGRNRS</sequence>
<evidence type="ECO:0000313" key="4">
    <source>
        <dbReference type="Proteomes" id="UP001215280"/>
    </source>
</evidence>
<gene>
    <name evidence="3" type="ORF">DFH07DRAFT_818625</name>
</gene>
<proteinExistence type="predicted"/>
<name>A0AAD7JAE2_9AGAR</name>
<dbReference type="Pfam" id="PF03104">
    <property type="entry name" value="DNA_pol_B_exo1"/>
    <property type="match status" value="1"/>
</dbReference>
<dbReference type="Proteomes" id="UP001215280">
    <property type="component" value="Unassembled WGS sequence"/>
</dbReference>